<evidence type="ECO:0000313" key="7">
    <source>
        <dbReference type="Proteomes" id="UP000252995"/>
    </source>
</evidence>
<organism evidence="6 7">
    <name type="scientific">Marinobacter pelagius</name>
    <dbReference type="NCBI Taxonomy" id="379482"/>
    <lineage>
        <taxon>Bacteria</taxon>
        <taxon>Pseudomonadati</taxon>
        <taxon>Pseudomonadota</taxon>
        <taxon>Gammaproteobacteria</taxon>
        <taxon>Pseudomonadales</taxon>
        <taxon>Marinobacteraceae</taxon>
        <taxon>Marinobacter</taxon>
    </lineage>
</organism>
<evidence type="ECO:0000259" key="5">
    <source>
        <dbReference type="PROSITE" id="PS50931"/>
    </source>
</evidence>
<feature type="domain" description="HTH lysR-type" evidence="5">
    <location>
        <begin position="1"/>
        <end position="59"/>
    </location>
</feature>
<dbReference type="SUPFAM" id="SSF46785">
    <property type="entry name" value="Winged helix' DNA-binding domain"/>
    <property type="match status" value="1"/>
</dbReference>
<keyword evidence="4" id="KW-0804">Transcription</keyword>
<dbReference type="RefSeq" id="WP_113863334.1">
    <property type="nucleotide sequence ID" value="NZ_QNRO01000015.1"/>
</dbReference>
<dbReference type="PROSITE" id="PS50931">
    <property type="entry name" value="HTH_LYSR"/>
    <property type="match status" value="1"/>
</dbReference>
<dbReference type="SUPFAM" id="SSF53850">
    <property type="entry name" value="Periplasmic binding protein-like II"/>
    <property type="match status" value="1"/>
</dbReference>
<dbReference type="PANTHER" id="PTHR30537">
    <property type="entry name" value="HTH-TYPE TRANSCRIPTIONAL REGULATOR"/>
    <property type="match status" value="1"/>
</dbReference>
<comment type="similarity">
    <text evidence="1">Belongs to the LysR transcriptional regulatory family.</text>
</comment>
<evidence type="ECO:0000256" key="2">
    <source>
        <dbReference type="ARBA" id="ARBA00023015"/>
    </source>
</evidence>
<dbReference type="CDD" id="cd08473">
    <property type="entry name" value="PBP2_CrgA_like_4"/>
    <property type="match status" value="1"/>
</dbReference>
<dbReference type="FunFam" id="1.10.10.10:FF:000001">
    <property type="entry name" value="LysR family transcriptional regulator"/>
    <property type="match status" value="1"/>
</dbReference>
<evidence type="ECO:0000313" key="6">
    <source>
        <dbReference type="EMBL" id="RBP27119.1"/>
    </source>
</evidence>
<accession>A0A366GJH6</accession>
<dbReference type="AlphaFoldDB" id="A0A366GJH6"/>
<dbReference type="PANTHER" id="PTHR30537:SF31">
    <property type="entry name" value="TRANSCRIPTIONAL REGULATOR, LYSR FAMILY"/>
    <property type="match status" value="1"/>
</dbReference>
<name>A0A366GJH6_9GAMM</name>
<keyword evidence="3" id="KW-0238">DNA-binding</keyword>
<dbReference type="InterPro" id="IPR005119">
    <property type="entry name" value="LysR_subst-bd"/>
</dbReference>
<dbReference type="InterPro" id="IPR000847">
    <property type="entry name" value="LysR_HTH_N"/>
</dbReference>
<dbReference type="Pfam" id="PF03466">
    <property type="entry name" value="LysR_substrate"/>
    <property type="match status" value="1"/>
</dbReference>
<dbReference type="InterPro" id="IPR058163">
    <property type="entry name" value="LysR-type_TF_proteobact-type"/>
</dbReference>
<gene>
    <name evidence="6" type="ORF">DET50_11549</name>
</gene>
<evidence type="ECO:0000256" key="3">
    <source>
        <dbReference type="ARBA" id="ARBA00023125"/>
    </source>
</evidence>
<dbReference type="EMBL" id="QNRO01000015">
    <property type="protein sequence ID" value="RBP27119.1"/>
    <property type="molecule type" value="Genomic_DNA"/>
</dbReference>
<dbReference type="Gene3D" id="3.40.190.290">
    <property type="match status" value="1"/>
</dbReference>
<dbReference type="Gene3D" id="1.10.10.10">
    <property type="entry name" value="Winged helix-like DNA-binding domain superfamily/Winged helix DNA-binding domain"/>
    <property type="match status" value="1"/>
</dbReference>
<dbReference type="GO" id="GO:0003700">
    <property type="term" value="F:DNA-binding transcription factor activity"/>
    <property type="evidence" value="ECO:0007669"/>
    <property type="project" value="InterPro"/>
</dbReference>
<reference evidence="6 7" key="1">
    <citation type="submission" date="2018-06" db="EMBL/GenBank/DDBJ databases">
        <title>Freshwater and sediment microbial communities from various areas in North America, analyzing microbe dynamics in response to fracking.</title>
        <authorList>
            <person name="Lamendella R."/>
        </authorList>
    </citation>
    <scope>NUCLEOTIDE SEQUENCE [LARGE SCALE GENOMIC DNA]</scope>
    <source>
        <strain evidence="6 7">114J</strain>
    </source>
</reference>
<evidence type="ECO:0000256" key="1">
    <source>
        <dbReference type="ARBA" id="ARBA00009437"/>
    </source>
</evidence>
<dbReference type="OrthoDB" id="9786526at2"/>
<protein>
    <submittedName>
        <fullName evidence="6">LysR family transcriptional regulator</fullName>
    </submittedName>
</protein>
<evidence type="ECO:0000256" key="4">
    <source>
        <dbReference type="ARBA" id="ARBA00023163"/>
    </source>
</evidence>
<dbReference type="InterPro" id="IPR036388">
    <property type="entry name" value="WH-like_DNA-bd_sf"/>
</dbReference>
<dbReference type="GO" id="GO:0043565">
    <property type="term" value="F:sequence-specific DNA binding"/>
    <property type="evidence" value="ECO:0007669"/>
    <property type="project" value="TreeGrafter"/>
</dbReference>
<dbReference type="Pfam" id="PF00126">
    <property type="entry name" value="HTH_1"/>
    <property type="match status" value="1"/>
</dbReference>
<dbReference type="GO" id="GO:0006351">
    <property type="term" value="P:DNA-templated transcription"/>
    <property type="evidence" value="ECO:0007669"/>
    <property type="project" value="TreeGrafter"/>
</dbReference>
<proteinExistence type="inferred from homology"/>
<comment type="caution">
    <text evidence="6">The sequence shown here is derived from an EMBL/GenBank/DDBJ whole genome shotgun (WGS) entry which is preliminary data.</text>
</comment>
<sequence length="311" mass="34686">MQDLNDLYFFVQVIDHGGFAPAGRALGIPKSKLSRRISVLEDRLDTRLINRSTRHFSVTELGQEYYRHCVAMLVEAEAAQEVIDQSRAEPRGVVRLSCPPGLIYFHVGQLLVRFMARYPHVKIEIDATSRRVDVIKEGYDVALRVRFPPLEDSELAMKVLSKSPQCLMASPDFFDTYPKPAVPDDLADMPSLDFEQADGKHVWCLDGPEGATAQVHHSPRLVTDDVFTLRQAAMEGLGIVRMPLIVGGRDLVERRLINVLPGWQPRGGILHAVFPSRRGLLPAVRALLDFLGDSMADVDFSIPGEAHLALE</sequence>
<keyword evidence="2" id="KW-0805">Transcription regulation</keyword>
<dbReference type="InterPro" id="IPR036390">
    <property type="entry name" value="WH_DNA-bd_sf"/>
</dbReference>
<dbReference type="Proteomes" id="UP000252995">
    <property type="component" value="Unassembled WGS sequence"/>
</dbReference>